<gene>
    <name evidence="1" type="ORF">GPX89_29455</name>
</gene>
<reference evidence="1 2" key="1">
    <citation type="submission" date="2019-12" db="EMBL/GenBank/DDBJ databases">
        <title>Nocardia sp. nov. ET3-3 isolated from soil.</title>
        <authorList>
            <person name="Kanchanasin P."/>
            <person name="Tanasupawat S."/>
            <person name="Yuki M."/>
            <person name="Kudo T."/>
        </authorList>
    </citation>
    <scope>NUCLEOTIDE SEQUENCE [LARGE SCALE GENOMIC DNA]</scope>
    <source>
        <strain evidence="1 2">ET3-3</strain>
    </source>
</reference>
<dbReference type="RefSeq" id="WP_157390950.1">
    <property type="nucleotide sequence ID" value="NZ_WRPP01000006.1"/>
</dbReference>
<keyword evidence="2" id="KW-1185">Reference proteome</keyword>
<dbReference type="Proteomes" id="UP000466794">
    <property type="component" value="Unassembled WGS sequence"/>
</dbReference>
<evidence type="ECO:0000313" key="2">
    <source>
        <dbReference type="Proteomes" id="UP000466794"/>
    </source>
</evidence>
<sequence>MRTFTLARLGLGAVYALVSQRISERTTPPELVAALRVLAARHIVQAALTSRRPALTRLGVTVDALHALSMFTLAVADRSYRRPALADALIATVLTGSGFVLTRPREISADT</sequence>
<evidence type="ECO:0000313" key="1">
    <source>
        <dbReference type="EMBL" id="MVU81357.1"/>
    </source>
</evidence>
<protein>
    <submittedName>
        <fullName evidence="1">Uncharacterized protein</fullName>
    </submittedName>
</protein>
<dbReference type="EMBL" id="WRPP01000006">
    <property type="protein sequence ID" value="MVU81357.1"/>
    <property type="molecule type" value="Genomic_DNA"/>
</dbReference>
<name>A0A7K1V4A6_9NOCA</name>
<organism evidence="1 2">
    <name type="scientific">Nocardia terrae</name>
    <dbReference type="NCBI Taxonomy" id="2675851"/>
    <lineage>
        <taxon>Bacteria</taxon>
        <taxon>Bacillati</taxon>
        <taxon>Actinomycetota</taxon>
        <taxon>Actinomycetes</taxon>
        <taxon>Mycobacteriales</taxon>
        <taxon>Nocardiaceae</taxon>
        <taxon>Nocardia</taxon>
    </lineage>
</organism>
<comment type="caution">
    <text evidence="1">The sequence shown here is derived from an EMBL/GenBank/DDBJ whole genome shotgun (WGS) entry which is preliminary data.</text>
</comment>
<dbReference type="AlphaFoldDB" id="A0A7K1V4A6"/>
<proteinExistence type="predicted"/>
<accession>A0A7K1V4A6</accession>